<name>A0A1Y2HI59_9FUNG</name>
<dbReference type="GO" id="GO:1990414">
    <property type="term" value="P:replication-born double-strand break repair via sister chromatid exchange"/>
    <property type="evidence" value="ECO:0007669"/>
    <property type="project" value="TreeGrafter"/>
</dbReference>
<dbReference type="InterPro" id="IPR039781">
    <property type="entry name" value="Rad21/Rec8-like"/>
</dbReference>
<dbReference type="GO" id="GO:0007064">
    <property type="term" value="P:mitotic sister chromatid cohesion"/>
    <property type="evidence" value="ECO:0007669"/>
    <property type="project" value="TreeGrafter"/>
</dbReference>
<evidence type="ECO:0000256" key="2">
    <source>
        <dbReference type="ARBA" id="ARBA00023242"/>
    </source>
</evidence>
<comment type="caution">
    <text evidence="4">The sequence shown here is derived from an EMBL/GenBank/DDBJ whole genome shotgun (WGS) entry which is preliminary data.</text>
</comment>
<organism evidence="4 5">
    <name type="scientific">Catenaria anguillulae PL171</name>
    <dbReference type="NCBI Taxonomy" id="765915"/>
    <lineage>
        <taxon>Eukaryota</taxon>
        <taxon>Fungi</taxon>
        <taxon>Fungi incertae sedis</taxon>
        <taxon>Blastocladiomycota</taxon>
        <taxon>Blastocladiomycetes</taxon>
        <taxon>Blastocladiales</taxon>
        <taxon>Catenariaceae</taxon>
        <taxon>Catenaria</taxon>
    </lineage>
</organism>
<evidence type="ECO:0000256" key="1">
    <source>
        <dbReference type="ARBA" id="ARBA00004123"/>
    </source>
</evidence>
<dbReference type="EMBL" id="MCFL01000030">
    <property type="protein sequence ID" value="ORZ34256.1"/>
    <property type="molecule type" value="Genomic_DNA"/>
</dbReference>
<dbReference type="Proteomes" id="UP000193411">
    <property type="component" value="Unassembled WGS sequence"/>
</dbReference>
<dbReference type="PANTHER" id="PTHR12585:SF69">
    <property type="entry name" value="FI11703P"/>
    <property type="match status" value="1"/>
</dbReference>
<keyword evidence="5" id="KW-1185">Reference proteome</keyword>
<dbReference type="InterPro" id="IPR006910">
    <property type="entry name" value="Rad21_Rec8_N"/>
</dbReference>
<feature type="non-terminal residue" evidence="4">
    <location>
        <position position="97"/>
    </location>
</feature>
<dbReference type="Pfam" id="PF04825">
    <property type="entry name" value="Rad21_Rec8_N"/>
    <property type="match status" value="1"/>
</dbReference>
<keyword evidence="2" id="KW-0539">Nucleus</keyword>
<dbReference type="AlphaFoldDB" id="A0A1Y2HI59"/>
<dbReference type="STRING" id="765915.A0A1Y2HI59"/>
<sequence length="97" mass="10788">MLLSDQILNHRSPLAKVWLAAHYDRKLSKRDIFQASIAKTVQAILADAGDPRALRLSGQLLVGVVRIYSRKAKYLLDECNEAKISIQLAFKPGSVNV</sequence>
<dbReference type="GO" id="GO:0003682">
    <property type="term" value="F:chromatin binding"/>
    <property type="evidence" value="ECO:0007669"/>
    <property type="project" value="TreeGrafter"/>
</dbReference>
<comment type="subcellular location">
    <subcellularLocation>
        <location evidence="1">Nucleus</location>
    </subcellularLocation>
</comment>
<proteinExistence type="predicted"/>
<feature type="domain" description="Rad21/Rec8-like protein N-terminal" evidence="3">
    <location>
        <begin position="1"/>
        <end position="94"/>
    </location>
</feature>
<protein>
    <submittedName>
        <fullName evidence="4">Rad21/Rec8-like protein</fullName>
    </submittedName>
</protein>
<dbReference type="OrthoDB" id="10071381at2759"/>
<accession>A0A1Y2HI59</accession>
<evidence type="ECO:0000259" key="3">
    <source>
        <dbReference type="Pfam" id="PF04825"/>
    </source>
</evidence>
<evidence type="ECO:0000313" key="5">
    <source>
        <dbReference type="Proteomes" id="UP000193411"/>
    </source>
</evidence>
<dbReference type="PANTHER" id="PTHR12585">
    <property type="entry name" value="SCC1 / RAD21 FAMILY MEMBER"/>
    <property type="match status" value="1"/>
</dbReference>
<gene>
    <name evidence="4" type="ORF">BCR44DRAFT_1390709</name>
</gene>
<dbReference type="GO" id="GO:0005634">
    <property type="term" value="C:nucleus"/>
    <property type="evidence" value="ECO:0007669"/>
    <property type="project" value="UniProtKB-SubCell"/>
</dbReference>
<evidence type="ECO:0000313" key="4">
    <source>
        <dbReference type="EMBL" id="ORZ34256.1"/>
    </source>
</evidence>
<dbReference type="GO" id="GO:0030892">
    <property type="term" value="C:mitotic cohesin complex"/>
    <property type="evidence" value="ECO:0007669"/>
    <property type="project" value="TreeGrafter"/>
</dbReference>
<reference evidence="4 5" key="1">
    <citation type="submission" date="2016-07" db="EMBL/GenBank/DDBJ databases">
        <title>Pervasive Adenine N6-methylation of Active Genes in Fungi.</title>
        <authorList>
            <consortium name="DOE Joint Genome Institute"/>
            <person name="Mondo S.J."/>
            <person name="Dannebaum R.O."/>
            <person name="Kuo R.C."/>
            <person name="Labutti K."/>
            <person name="Haridas S."/>
            <person name="Kuo A."/>
            <person name="Salamov A."/>
            <person name="Ahrendt S.R."/>
            <person name="Lipzen A."/>
            <person name="Sullivan W."/>
            <person name="Andreopoulos W.B."/>
            <person name="Clum A."/>
            <person name="Lindquist E."/>
            <person name="Daum C."/>
            <person name="Ramamoorthy G.K."/>
            <person name="Gryganskyi A."/>
            <person name="Culley D."/>
            <person name="Magnuson J.K."/>
            <person name="James T.Y."/>
            <person name="O'Malley M.A."/>
            <person name="Stajich J.E."/>
            <person name="Spatafora J.W."/>
            <person name="Visel A."/>
            <person name="Grigoriev I.V."/>
        </authorList>
    </citation>
    <scope>NUCLEOTIDE SEQUENCE [LARGE SCALE GENOMIC DNA]</scope>
    <source>
        <strain evidence="4 5">PL171</strain>
    </source>
</reference>